<feature type="transmembrane region" description="Helical" evidence="8">
    <location>
        <begin position="360"/>
        <end position="378"/>
    </location>
</feature>
<gene>
    <name evidence="10" type="ORF">GTOL_11346</name>
</gene>
<feature type="transmembrane region" description="Helical" evidence="8">
    <location>
        <begin position="202"/>
        <end position="224"/>
    </location>
</feature>
<comment type="subcellular location">
    <subcellularLocation>
        <location evidence="1">Cell inner membrane</location>
        <topology evidence="1">Multi-pass membrane protein</topology>
    </subcellularLocation>
</comment>
<dbReference type="PANTHER" id="PTHR23522:SF10">
    <property type="entry name" value="3-PHENYLPROPIONIC ACID TRANSPORTER-RELATED"/>
    <property type="match status" value="1"/>
</dbReference>
<dbReference type="EMBL" id="CAJQUM010000001">
    <property type="protein sequence ID" value="CAG4883463.1"/>
    <property type="molecule type" value="Genomic_DNA"/>
</dbReference>
<dbReference type="GO" id="GO:0015528">
    <property type="term" value="F:lactose:proton symporter activity"/>
    <property type="evidence" value="ECO:0007669"/>
    <property type="project" value="TreeGrafter"/>
</dbReference>
<dbReference type="Pfam" id="PF12832">
    <property type="entry name" value="MFS_1_like"/>
    <property type="match status" value="1"/>
</dbReference>
<dbReference type="Gene3D" id="1.20.1250.20">
    <property type="entry name" value="MFS general substrate transporter like domains"/>
    <property type="match status" value="2"/>
</dbReference>
<feature type="transmembrane region" description="Helical" evidence="8">
    <location>
        <begin position="137"/>
        <end position="156"/>
    </location>
</feature>
<dbReference type="AlphaFoldDB" id="A0A916N018"/>
<keyword evidence="6 8" id="KW-1133">Transmembrane helix</keyword>
<proteinExistence type="predicted"/>
<name>A0A916N018_9PROT</name>
<keyword evidence="5 8" id="KW-0812">Transmembrane</keyword>
<organism evidence="10 11">
    <name type="scientific">Georgfuchsia toluolica</name>
    <dbReference type="NCBI Taxonomy" id="424218"/>
    <lineage>
        <taxon>Bacteria</taxon>
        <taxon>Pseudomonadati</taxon>
        <taxon>Pseudomonadota</taxon>
        <taxon>Betaproteobacteria</taxon>
        <taxon>Nitrosomonadales</taxon>
        <taxon>Sterolibacteriaceae</taxon>
        <taxon>Georgfuchsia</taxon>
    </lineage>
</organism>
<dbReference type="RefSeq" id="WP_246590900.1">
    <property type="nucleotide sequence ID" value="NZ_CAJQUM010000001.1"/>
</dbReference>
<dbReference type="PANTHER" id="PTHR23522">
    <property type="entry name" value="BLL5896 PROTEIN"/>
    <property type="match status" value="1"/>
</dbReference>
<keyword evidence="7 8" id="KW-0472">Membrane</keyword>
<dbReference type="GO" id="GO:0005886">
    <property type="term" value="C:plasma membrane"/>
    <property type="evidence" value="ECO:0007669"/>
    <property type="project" value="UniProtKB-SubCell"/>
</dbReference>
<dbReference type="NCBIfam" id="NF037955">
    <property type="entry name" value="mfs"/>
    <property type="match status" value="1"/>
</dbReference>
<dbReference type="InterPro" id="IPR024989">
    <property type="entry name" value="MFS_assoc_dom"/>
</dbReference>
<comment type="caution">
    <text evidence="10">The sequence shown here is derived from an EMBL/GenBank/DDBJ whole genome shotgun (WGS) entry which is preliminary data.</text>
</comment>
<feature type="domain" description="Major facilitator superfamily (MFS) profile" evidence="9">
    <location>
        <begin position="201"/>
        <end position="385"/>
    </location>
</feature>
<keyword evidence="3" id="KW-1003">Cell membrane</keyword>
<dbReference type="InterPro" id="IPR020846">
    <property type="entry name" value="MFS_dom"/>
</dbReference>
<dbReference type="InterPro" id="IPR026032">
    <property type="entry name" value="HcaT-like"/>
</dbReference>
<feature type="transmembrane region" description="Helical" evidence="8">
    <location>
        <begin position="12"/>
        <end position="32"/>
    </location>
</feature>
<evidence type="ECO:0000256" key="5">
    <source>
        <dbReference type="ARBA" id="ARBA00022692"/>
    </source>
</evidence>
<evidence type="ECO:0000256" key="3">
    <source>
        <dbReference type="ARBA" id="ARBA00022475"/>
    </source>
</evidence>
<feature type="transmembrane region" description="Helical" evidence="8">
    <location>
        <begin position="333"/>
        <end position="354"/>
    </location>
</feature>
<evidence type="ECO:0000256" key="2">
    <source>
        <dbReference type="ARBA" id="ARBA00022448"/>
    </source>
</evidence>
<evidence type="ECO:0000313" key="11">
    <source>
        <dbReference type="Proteomes" id="UP000742786"/>
    </source>
</evidence>
<dbReference type="SUPFAM" id="SSF103473">
    <property type="entry name" value="MFS general substrate transporter"/>
    <property type="match status" value="1"/>
</dbReference>
<evidence type="ECO:0000256" key="1">
    <source>
        <dbReference type="ARBA" id="ARBA00004429"/>
    </source>
</evidence>
<dbReference type="PIRSF" id="PIRSF004925">
    <property type="entry name" value="HcaT"/>
    <property type="match status" value="1"/>
</dbReference>
<evidence type="ECO:0000256" key="6">
    <source>
        <dbReference type="ARBA" id="ARBA00022989"/>
    </source>
</evidence>
<keyword evidence="4" id="KW-0997">Cell inner membrane</keyword>
<feature type="transmembrane region" description="Helical" evidence="8">
    <location>
        <begin position="271"/>
        <end position="291"/>
    </location>
</feature>
<dbReference type="PROSITE" id="PS51257">
    <property type="entry name" value="PROKAR_LIPOPROTEIN"/>
    <property type="match status" value="1"/>
</dbReference>
<dbReference type="GO" id="GO:0030395">
    <property type="term" value="F:lactose binding"/>
    <property type="evidence" value="ECO:0007669"/>
    <property type="project" value="TreeGrafter"/>
</dbReference>
<dbReference type="Proteomes" id="UP000742786">
    <property type="component" value="Unassembled WGS sequence"/>
</dbReference>
<reference evidence="10" key="1">
    <citation type="submission" date="2021-04" db="EMBL/GenBank/DDBJ databases">
        <authorList>
            <person name="Hornung B."/>
        </authorList>
    </citation>
    <scope>NUCLEOTIDE SEQUENCE</scope>
    <source>
        <strain evidence="10">G5G6</strain>
    </source>
</reference>
<accession>A0A916N018</accession>
<evidence type="ECO:0000256" key="7">
    <source>
        <dbReference type="ARBA" id="ARBA00023136"/>
    </source>
</evidence>
<sequence>MTDSRLVSVPYWRLSGWYFSYFAFVGCFIPYFSLYLKSAGLDAWRISVVMAMMPLMRLLAPAFWGLLADRLGRKAMLVRYASTTSALVFAGFLLTANFYWLIAIMVVMSLFWSASLPLVEALTLGHLRHFVERYGRIRLWGSLGFIAAVQGVGFLLDLLPLTAILWISLGLLGAASIGAALIPESEPVAHDRVTEPLHESLLQPAVIALLLAGFMMSVAHAPLYTFYSIHLVEHGYGKTTIGGLWSLGVLAEILVFVSMPRLLAFGSLRNILMSSFALAALRFLLIGWAISSPVVALFAQLLHGASFGAHHAASITALNRWFPPRQQGTVQSLFGSISYGAGGVVGGLLAGYGWETQGASLTYSFAALFALAGLLLIWRGWRAVD</sequence>
<keyword evidence="2" id="KW-0813">Transport</keyword>
<keyword evidence="11" id="KW-1185">Reference proteome</keyword>
<evidence type="ECO:0000313" key="10">
    <source>
        <dbReference type="EMBL" id="CAG4883463.1"/>
    </source>
</evidence>
<feature type="transmembrane region" description="Helical" evidence="8">
    <location>
        <begin position="44"/>
        <end position="64"/>
    </location>
</feature>
<dbReference type="PROSITE" id="PS50850">
    <property type="entry name" value="MFS"/>
    <property type="match status" value="1"/>
</dbReference>
<evidence type="ECO:0000256" key="4">
    <source>
        <dbReference type="ARBA" id="ARBA00022519"/>
    </source>
</evidence>
<feature type="transmembrane region" description="Helical" evidence="8">
    <location>
        <begin position="162"/>
        <end position="182"/>
    </location>
</feature>
<evidence type="ECO:0000259" key="9">
    <source>
        <dbReference type="PROSITE" id="PS50850"/>
    </source>
</evidence>
<feature type="transmembrane region" description="Helical" evidence="8">
    <location>
        <begin position="244"/>
        <end position="264"/>
    </location>
</feature>
<protein>
    <submittedName>
        <fullName evidence="10">MFS transporter</fullName>
    </submittedName>
</protein>
<evidence type="ECO:0000256" key="8">
    <source>
        <dbReference type="SAM" id="Phobius"/>
    </source>
</evidence>
<dbReference type="InterPro" id="IPR036259">
    <property type="entry name" value="MFS_trans_sf"/>
</dbReference>